<evidence type="ECO:0000256" key="2">
    <source>
        <dbReference type="SAM" id="MobiDB-lite"/>
    </source>
</evidence>
<accession>I0IKW0</accession>
<dbReference type="eggNOG" id="COG0799">
    <property type="taxonomic scope" value="Bacteria"/>
</dbReference>
<dbReference type="PATRIC" id="fig|1162668.3.peg.214"/>
<feature type="region of interest" description="Disordered" evidence="2">
    <location>
        <begin position="155"/>
        <end position="176"/>
    </location>
</feature>
<dbReference type="SUPFAM" id="SSF81301">
    <property type="entry name" value="Nucleotidyltransferase"/>
    <property type="match status" value="1"/>
</dbReference>
<dbReference type="STRING" id="1162668.LFE_0182"/>
<dbReference type="Gene3D" id="3.30.460.10">
    <property type="entry name" value="Beta Polymerase, domain 2"/>
    <property type="match status" value="1"/>
</dbReference>
<reference evidence="3 4" key="1">
    <citation type="journal article" date="2012" name="J. Bacteriol.">
        <title>Complete Genome Sequence of Leptospirillum ferrooxidans Strain C2-3, Isolated from a Fresh Volcanic Ash Deposit on the Island of Miyake, Japan.</title>
        <authorList>
            <person name="Fujimura R."/>
            <person name="Sato Y."/>
            <person name="Nishizawa T."/>
            <person name="Oshima K."/>
            <person name="Kim S.-W."/>
            <person name="Hattori M."/>
            <person name="Kamijo T."/>
            <person name="Ohta H."/>
        </authorList>
    </citation>
    <scope>NUCLEOTIDE SEQUENCE [LARGE SCALE GENOMIC DNA]</scope>
    <source>
        <strain evidence="3 4">C2-3</strain>
    </source>
</reference>
<dbReference type="PANTHER" id="PTHR21043:SF0">
    <property type="entry name" value="MITOCHONDRIAL ASSEMBLY OF RIBOSOMAL LARGE SUBUNIT PROTEIN 1"/>
    <property type="match status" value="1"/>
</dbReference>
<dbReference type="KEGG" id="lfc:LFE_0182"/>
<dbReference type="Proteomes" id="UP000007382">
    <property type="component" value="Chromosome"/>
</dbReference>
<reference evidence="4" key="2">
    <citation type="submission" date="2012-03" db="EMBL/GenBank/DDBJ databases">
        <title>The complete genome sequence of the pioneer microbe on fresh volcanic deposit, Leptospirillum ferrooxidans strain C2-3.</title>
        <authorList>
            <person name="Fujimura R."/>
            <person name="Sato Y."/>
            <person name="Nishizawa T."/>
            <person name="Nanba K."/>
            <person name="Oshima K."/>
            <person name="Hattori M."/>
            <person name="Kamijo T."/>
            <person name="Ohta H."/>
        </authorList>
    </citation>
    <scope>NUCLEOTIDE SEQUENCE [LARGE SCALE GENOMIC DNA]</scope>
    <source>
        <strain evidence="4">C2-3</strain>
    </source>
</reference>
<gene>
    <name evidence="3" type="ordered locus">LFE_0182</name>
</gene>
<dbReference type="EMBL" id="AP012342">
    <property type="protein sequence ID" value="BAM05909.1"/>
    <property type="molecule type" value="Genomic_DNA"/>
</dbReference>
<proteinExistence type="inferred from homology"/>
<evidence type="ECO:0000256" key="1">
    <source>
        <dbReference type="ARBA" id="ARBA00010574"/>
    </source>
</evidence>
<feature type="compositionally biased region" description="Basic and acidic residues" evidence="2">
    <location>
        <begin position="1"/>
        <end position="10"/>
    </location>
</feature>
<dbReference type="InterPro" id="IPR004394">
    <property type="entry name" value="Iojap/RsfS/C7orf30"/>
</dbReference>
<dbReference type="Pfam" id="PF02410">
    <property type="entry name" value="RsfS"/>
    <property type="match status" value="1"/>
</dbReference>
<evidence type="ECO:0000313" key="3">
    <source>
        <dbReference type="EMBL" id="BAM05909.1"/>
    </source>
</evidence>
<dbReference type="PANTHER" id="PTHR21043">
    <property type="entry name" value="IOJAP SUPERFAMILY ORTHOLOG"/>
    <property type="match status" value="1"/>
</dbReference>
<protein>
    <submittedName>
        <fullName evidence="3">Uncharacterized protein</fullName>
    </submittedName>
</protein>
<dbReference type="GO" id="GO:0043023">
    <property type="term" value="F:ribosomal large subunit binding"/>
    <property type="evidence" value="ECO:0007669"/>
    <property type="project" value="TreeGrafter"/>
</dbReference>
<dbReference type="HOGENOM" id="CLU_1523352_0_0_0"/>
<sequence length="176" mass="19893">MKDDLLKTKEGTSAQRGEPVSIKGQSENGSMGSLMDVPEETPAAMARFLLDRKVGNVWILSPGIECSYADHLIIGEVENERHRDSVMDAFDQRFTKRGEPFFYEKGPIWSLMDFGDVVIHLFLSAGRRLYRLEDLFPSSPLWVLSDAGHFALKNPEDRHAPNDGENYLSIPEPNRL</sequence>
<dbReference type="GO" id="GO:0017148">
    <property type="term" value="P:negative regulation of translation"/>
    <property type="evidence" value="ECO:0007669"/>
    <property type="project" value="TreeGrafter"/>
</dbReference>
<dbReference type="AlphaFoldDB" id="I0IKW0"/>
<feature type="region of interest" description="Disordered" evidence="2">
    <location>
        <begin position="1"/>
        <end position="35"/>
    </location>
</feature>
<dbReference type="GO" id="GO:0090071">
    <property type="term" value="P:negative regulation of ribosome biogenesis"/>
    <property type="evidence" value="ECO:0007669"/>
    <property type="project" value="TreeGrafter"/>
</dbReference>
<dbReference type="InterPro" id="IPR043519">
    <property type="entry name" value="NT_sf"/>
</dbReference>
<name>I0IKW0_LEPFC</name>
<evidence type="ECO:0000313" key="4">
    <source>
        <dbReference type="Proteomes" id="UP000007382"/>
    </source>
</evidence>
<organism evidence="3 4">
    <name type="scientific">Leptospirillum ferrooxidans (strain C2-3)</name>
    <dbReference type="NCBI Taxonomy" id="1162668"/>
    <lineage>
        <taxon>Bacteria</taxon>
        <taxon>Pseudomonadati</taxon>
        <taxon>Nitrospirota</taxon>
        <taxon>Nitrospiria</taxon>
        <taxon>Nitrospirales</taxon>
        <taxon>Nitrospiraceae</taxon>
        <taxon>Leptospirillum</taxon>
    </lineage>
</organism>
<comment type="similarity">
    <text evidence="1">Belongs to the Iojap/RsfS family.</text>
</comment>
<keyword evidence="4" id="KW-1185">Reference proteome</keyword>